<dbReference type="EMBL" id="ML994028">
    <property type="protein sequence ID" value="KAF2200319.1"/>
    <property type="molecule type" value="Genomic_DNA"/>
</dbReference>
<feature type="compositionally biased region" description="Polar residues" evidence="1">
    <location>
        <begin position="848"/>
        <end position="857"/>
    </location>
</feature>
<keyword evidence="3" id="KW-1185">Reference proteome</keyword>
<gene>
    <name evidence="2" type="ORF">GQ43DRAFT_481687</name>
</gene>
<feature type="compositionally biased region" description="Pro residues" evidence="1">
    <location>
        <begin position="808"/>
        <end position="820"/>
    </location>
</feature>
<feature type="region of interest" description="Disordered" evidence="1">
    <location>
        <begin position="90"/>
        <end position="293"/>
    </location>
</feature>
<feature type="compositionally biased region" description="Polar residues" evidence="1">
    <location>
        <begin position="245"/>
        <end position="259"/>
    </location>
</feature>
<evidence type="ECO:0000256" key="1">
    <source>
        <dbReference type="SAM" id="MobiDB-lite"/>
    </source>
</evidence>
<feature type="compositionally biased region" description="Low complexity" evidence="1">
    <location>
        <begin position="487"/>
        <end position="503"/>
    </location>
</feature>
<feature type="region of interest" description="Disordered" evidence="1">
    <location>
        <begin position="616"/>
        <end position="676"/>
    </location>
</feature>
<protein>
    <submittedName>
        <fullName evidence="2">Uncharacterized protein</fullName>
    </submittedName>
</protein>
<sequence>MGRSRGPKFSFPIPGRKSAAKNDIEEIVSVRSIPSLREWSSRDEPHASKAERLLGASGLSLQPSLSNHSQPQSPEYMTITVSEASFGSEYSSQAATGAVEDRGLSASRRPGMVPRASSNLLGDLYQNDRGRRGSNSSAVSKRLCPQASNSTMRSHYEAQSSPLAVSQQTSASSARDMGLRKDRPRIISEQRSYDQLSKLAAESDKEAKRANRKSKPTRLDLSKLFPKPKGNTGFERNGGLLSPNKFVNSPTAMSTSSEFYSRPESTKSSAKLTKKTGRQGNTATQPPQSSSPVRVYKRDVYDNAKVNVRRPPRGIQNWFDGLSEESEEDQQEADDTIRIARPVTTKASAFASLRETVQTKDVVCPEIPYRANIHHPLHVRFPGRKEGYAGNGQFHTDSPKSPTQYSVQSQTSNRTKESAFSRPNLQNSSVLSFSSSDSEGESNEAQPSTNFPPPRESYASFNSHNGPVIIGKAQTFDVRARNRTRPASESKASVRSVSTSAATIEVMYTPEPYTSSQGNLRYGGSRRSSHVRQPSVIPEDEVQPPSSSNGRSRSDSASTGMRSMRTTGSEPTSRAEQHSRLMAVSEEEEALLEMMRKKRAAMAQQSFTEGYKTAMQFEQSDERQTTSPRKTRNAAPRTSGFLSMDSPSPSPLLLPVPRQARRKPSQNSSVKTVMSRESLASGFHLEGDAGADDSPAVLNYRLSLGPDFSSLDMFPSPYRNSVATSTDSPTPTSHASPLPSPVTPGPRNGEADLQVRVAGSEPSCNGDEDVPVNTNGVIEPLTNSVKTGSRSNSHQRRRTASSGAEVPFEPPTEKLPPVPKQPIKTEYLNHLPQLPPTSEIPSYTLGSSAVETQQIPRKSSRRSNAPAPITTSRTSRHNSTIPDRQGSKVTALSRGNSIRRESITPTTISARCSVSEDVLAAWGSLGGWRDYDSGRIY</sequence>
<dbReference type="AlphaFoldDB" id="A0A9P4MP77"/>
<feature type="compositionally biased region" description="Polar residues" evidence="1">
    <location>
        <begin position="278"/>
        <end position="292"/>
    </location>
</feature>
<feature type="compositionally biased region" description="Polar residues" evidence="1">
    <location>
        <begin position="772"/>
        <end position="792"/>
    </location>
</feature>
<feature type="region of interest" description="Disordered" evidence="1">
    <location>
        <begin position="36"/>
        <end position="77"/>
    </location>
</feature>
<proteinExistence type="predicted"/>
<reference evidence="2" key="1">
    <citation type="journal article" date="2020" name="Stud. Mycol.">
        <title>101 Dothideomycetes genomes: a test case for predicting lifestyles and emergence of pathogens.</title>
        <authorList>
            <person name="Haridas S."/>
            <person name="Albert R."/>
            <person name="Binder M."/>
            <person name="Bloem J."/>
            <person name="Labutti K."/>
            <person name="Salamov A."/>
            <person name="Andreopoulos B."/>
            <person name="Baker S."/>
            <person name="Barry K."/>
            <person name="Bills G."/>
            <person name="Bluhm B."/>
            <person name="Cannon C."/>
            <person name="Castanera R."/>
            <person name="Culley D."/>
            <person name="Daum C."/>
            <person name="Ezra D."/>
            <person name="Gonzalez J."/>
            <person name="Henrissat B."/>
            <person name="Kuo A."/>
            <person name="Liang C."/>
            <person name="Lipzen A."/>
            <person name="Lutzoni F."/>
            <person name="Magnuson J."/>
            <person name="Mondo S."/>
            <person name="Nolan M."/>
            <person name="Ohm R."/>
            <person name="Pangilinan J."/>
            <person name="Park H.-J."/>
            <person name="Ramirez L."/>
            <person name="Alfaro M."/>
            <person name="Sun H."/>
            <person name="Tritt A."/>
            <person name="Yoshinaga Y."/>
            <person name="Zwiers L.-H."/>
            <person name="Turgeon B."/>
            <person name="Goodwin S."/>
            <person name="Spatafora J."/>
            <person name="Crous P."/>
            <person name="Grigoriev I."/>
        </authorList>
    </citation>
    <scope>NUCLEOTIDE SEQUENCE</scope>
    <source>
        <strain evidence="2">ATCC 74209</strain>
    </source>
</reference>
<feature type="compositionally biased region" description="Basic and acidic residues" evidence="1">
    <location>
        <begin position="39"/>
        <end position="52"/>
    </location>
</feature>
<accession>A0A9P4MP77</accession>
<feature type="compositionally biased region" description="Polar residues" evidence="1">
    <location>
        <begin position="559"/>
        <end position="572"/>
    </location>
</feature>
<feature type="compositionally biased region" description="Low complexity" evidence="1">
    <location>
        <begin position="546"/>
        <end position="558"/>
    </location>
</feature>
<feature type="compositionally biased region" description="Polar residues" evidence="1">
    <location>
        <begin position="146"/>
        <end position="173"/>
    </location>
</feature>
<feature type="compositionally biased region" description="Polar residues" evidence="1">
    <location>
        <begin position="393"/>
        <end position="413"/>
    </location>
</feature>
<name>A0A9P4MP77_9PLEO</name>
<dbReference type="Proteomes" id="UP000799536">
    <property type="component" value="Unassembled WGS sequence"/>
</dbReference>
<feature type="region of interest" description="Disordered" evidence="1">
    <location>
        <begin position="382"/>
        <end position="587"/>
    </location>
</feature>
<comment type="caution">
    <text evidence="2">The sequence shown here is derived from an EMBL/GenBank/DDBJ whole genome shotgun (WGS) entry which is preliminary data.</text>
</comment>
<feature type="compositionally biased region" description="Polar residues" evidence="1">
    <location>
        <begin position="718"/>
        <end position="735"/>
    </location>
</feature>
<feature type="region of interest" description="Disordered" evidence="1">
    <location>
        <begin position="709"/>
        <end position="820"/>
    </location>
</feature>
<feature type="region of interest" description="Disordered" evidence="1">
    <location>
        <begin position="848"/>
        <end position="900"/>
    </location>
</feature>
<evidence type="ECO:0000313" key="3">
    <source>
        <dbReference type="Proteomes" id="UP000799536"/>
    </source>
</evidence>
<feature type="compositionally biased region" description="Polar residues" evidence="1">
    <location>
        <begin position="59"/>
        <end position="77"/>
    </location>
</feature>
<dbReference type="OrthoDB" id="5244050at2759"/>
<feature type="compositionally biased region" description="Basic and acidic residues" evidence="1">
    <location>
        <begin position="177"/>
        <end position="192"/>
    </location>
</feature>
<feature type="compositionally biased region" description="Polar residues" evidence="1">
    <location>
        <begin position="869"/>
        <end position="896"/>
    </location>
</feature>
<organism evidence="2 3">
    <name type="scientific">Delitschia confertaspora ATCC 74209</name>
    <dbReference type="NCBI Taxonomy" id="1513339"/>
    <lineage>
        <taxon>Eukaryota</taxon>
        <taxon>Fungi</taxon>
        <taxon>Dikarya</taxon>
        <taxon>Ascomycota</taxon>
        <taxon>Pezizomycotina</taxon>
        <taxon>Dothideomycetes</taxon>
        <taxon>Pleosporomycetidae</taxon>
        <taxon>Pleosporales</taxon>
        <taxon>Delitschiaceae</taxon>
        <taxon>Delitschia</taxon>
    </lineage>
</organism>
<feature type="compositionally biased region" description="Low complexity" evidence="1">
    <location>
        <begin position="428"/>
        <end position="437"/>
    </location>
</feature>
<evidence type="ECO:0000313" key="2">
    <source>
        <dbReference type="EMBL" id="KAF2200319.1"/>
    </source>
</evidence>